<dbReference type="EMBL" id="KZ309124">
    <property type="protein sequence ID" value="KAG8237101.1"/>
    <property type="molecule type" value="Genomic_DNA"/>
</dbReference>
<dbReference type="OrthoDB" id="10018421at2759"/>
<evidence type="ECO:0000313" key="2">
    <source>
        <dbReference type="Proteomes" id="UP000792457"/>
    </source>
</evidence>
<dbReference type="Proteomes" id="UP000792457">
    <property type="component" value="Unassembled WGS sequence"/>
</dbReference>
<dbReference type="AlphaFoldDB" id="A0A8K0KNQ8"/>
<evidence type="ECO:0000313" key="1">
    <source>
        <dbReference type="EMBL" id="KAG8237101.1"/>
    </source>
</evidence>
<reference evidence="1" key="1">
    <citation type="submission" date="2013-04" db="EMBL/GenBank/DDBJ databases">
        <authorList>
            <person name="Qu J."/>
            <person name="Murali S.C."/>
            <person name="Bandaranaike D."/>
            <person name="Bellair M."/>
            <person name="Blankenburg K."/>
            <person name="Chao H."/>
            <person name="Dinh H."/>
            <person name="Doddapaneni H."/>
            <person name="Downs B."/>
            <person name="Dugan-Rocha S."/>
            <person name="Elkadiri S."/>
            <person name="Gnanaolivu R.D."/>
            <person name="Hernandez B."/>
            <person name="Javaid M."/>
            <person name="Jayaseelan J.C."/>
            <person name="Lee S."/>
            <person name="Li M."/>
            <person name="Ming W."/>
            <person name="Munidasa M."/>
            <person name="Muniz J."/>
            <person name="Nguyen L."/>
            <person name="Ongeri F."/>
            <person name="Osuji N."/>
            <person name="Pu L.-L."/>
            <person name="Puazo M."/>
            <person name="Qu C."/>
            <person name="Quiroz J."/>
            <person name="Raj R."/>
            <person name="Weissenberger G."/>
            <person name="Xin Y."/>
            <person name="Zou X."/>
            <person name="Han Y."/>
            <person name="Richards S."/>
            <person name="Worley K."/>
            <person name="Muzny D."/>
            <person name="Gibbs R."/>
        </authorList>
    </citation>
    <scope>NUCLEOTIDE SEQUENCE</scope>
    <source>
        <strain evidence="1">Sampled in the wild</strain>
    </source>
</reference>
<reference evidence="1" key="2">
    <citation type="submission" date="2017-10" db="EMBL/GenBank/DDBJ databases">
        <title>Ladona fulva Genome sequencing and assembly.</title>
        <authorList>
            <person name="Murali S."/>
            <person name="Richards S."/>
            <person name="Bandaranaike D."/>
            <person name="Bellair M."/>
            <person name="Blankenburg K."/>
            <person name="Chao H."/>
            <person name="Dinh H."/>
            <person name="Doddapaneni H."/>
            <person name="Dugan-Rocha S."/>
            <person name="Elkadiri S."/>
            <person name="Gnanaolivu R."/>
            <person name="Hernandez B."/>
            <person name="Skinner E."/>
            <person name="Javaid M."/>
            <person name="Lee S."/>
            <person name="Li M."/>
            <person name="Ming W."/>
            <person name="Munidasa M."/>
            <person name="Muniz J."/>
            <person name="Nguyen L."/>
            <person name="Hughes D."/>
            <person name="Osuji N."/>
            <person name="Pu L.-L."/>
            <person name="Puazo M."/>
            <person name="Qu C."/>
            <person name="Quiroz J."/>
            <person name="Raj R."/>
            <person name="Weissenberger G."/>
            <person name="Xin Y."/>
            <person name="Zou X."/>
            <person name="Han Y."/>
            <person name="Worley K."/>
            <person name="Muzny D."/>
            <person name="Gibbs R."/>
        </authorList>
    </citation>
    <scope>NUCLEOTIDE SEQUENCE</scope>
    <source>
        <strain evidence="1">Sampled in the wild</strain>
    </source>
</reference>
<sequence>MGSPLSPAMANLYMENFENKTLSSAPLQPKVFHRYFDDTFVIWPHELCVFHSRDERSTARFNRFSSLYIASSSQVLLRCLREFFCPN</sequence>
<organism evidence="1 2">
    <name type="scientific">Ladona fulva</name>
    <name type="common">Scarce chaser dragonfly</name>
    <name type="synonym">Libellula fulva</name>
    <dbReference type="NCBI Taxonomy" id="123851"/>
    <lineage>
        <taxon>Eukaryota</taxon>
        <taxon>Metazoa</taxon>
        <taxon>Ecdysozoa</taxon>
        <taxon>Arthropoda</taxon>
        <taxon>Hexapoda</taxon>
        <taxon>Insecta</taxon>
        <taxon>Pterygota</taxon>
        <taxon>Palaeoptera</taxon>
        <taxon>Odonata</taxon>
        <taxon>Epiprocta</taxon>
        <taxon>Anisoptera</taxon>
        <taxon>Libelluloidea</taxon>
        <taxon>Libellulidae</taxon>
        <taxon>Ladona</taxon>
    </lineage>
</organism>
<protein>
    <recommendedName>
        <fullName evidence="3">Reverse transcriptase domain-containing protein</fullName>
    </recommendedName>
</protein>
<proteinExistence type="predicted"/>
<dbReference type="PANTHER" id="PTHR21301:SF11">
    <property type="entry name" value="GIY-YIG DOMAIN-CONTAINING PROTEIN"/>
    <property type="match status" value="1"/>
</dbReference>
<accession>A0A8K0KNQ8</accession>
<comment type="caution">
    <text evidence="1">The sequence shown here is derived from an EMBL/GenBank/DDBJ whole genome shotgun (WGS) entry which is preliminary data.</text>
</comment>
<name>A0A8K0KNQ8_LADFU</name>
<evidence type="ECO:0008006" key="3">
    <source>
        <dbReference type="Google" id="ProtNLM"/>
    </source>
</evidence>
<gene>
    <name evidence="1" type="ORF">J437_LFUL015468</name>
</gene>
<dbReference type="PANTHER" id="PTHR21301">
    <property type="entry name" value="REVERSE TRANSCRIPTASE"/>
    <property type="match status" value="1"/>
</dbReference>
<keyword evidence="2" id="KW-1185">Reference proteome</keyword>